<evidence type="ECO:0000313" key="3">
    <source>
        <dbReference type="Proteomes" id="UP000272706"/>
    </source>
</evidence>
<protein>
    <submittedName>
        <fullName evidence="2">DUF1236 domain-containing protein</fullName>
    </submittedName>
</protein>
<comment type="caution">
    <text evidence="2">The sequence shown here is derived from an EMBL/GenBank/DDBJ whole genome shotgun (WGS) entry which is preliminary data.</text>
</comment>
<dbReference type="EMBL" id="QZWZ01000039">
    <property type="protein sequence ID" value="RJT29893.1"/>
    <property type="molecule type" value="Genomic_DNA"/>
</dbReference>
<evidence type="ECO:0000256" key="1">
    <source>
        <dbReference type="SAM" id="SignalP"/>
    </source>
</evidence>
<dbReference type="Pfam" id="PF06823">
    <property type="entry name" value="DUF1236"/>
    <property type="match status" value="1"/>
</dbReference>
<keyword evidence="1" id="KW-0732">Signal</keyword>
<feature type="chain" id="PRO_5017192182" evidence="1">
    <location>
        <begin position="23"/>
        <end position="107"/>
    </location>
</feature>
<dbReference type="Proteomes" id="UP000272706">
    <property type="component" value="Unassembled WGS sequence"/>
</dbReference>
<dbReference type="AlphaFoldDB" id="A0A3A5K5I1"/>
<dbReference type="OrthoDB" id="102964at2"/>
<gene>
    <name evidence="2" type="ORF">D3227_31235</name>
</gene>
<accession>A0A3A5K5I1</accession>
<dbReference type="RefSeq" id="WP_120018069.1">
    <property type="nucleotide sequence ID" value="NZ_QZWZ01000039.1"/>
</dbReference>
<proteinExistence type="predicted"/>
<keyword evidence="3" id="KW-1185">Reference proteome</keyword>
<name>A0A3A5K5I1_9HYPH</name>
<feature type="signal peptide" evidence="1">
    <location>
        <begin position="1"/>
        <end position="22"/>
    </location>
</feature>
<sequence length="107" mass="11546">MKTLIPSAAALLLLAGVGVAAAEDVVVTTQPQAVVITPEERTVIREYVHRHPLASINLLGVELNVGSILPDTVELQEVPDTQYRYTVVGDHTVLVDPGTRRVVEVIQ</sequence>
<evidence type="ECO:0000313" key="2">
    <source>
        <dbReference type="EMBL" id="RJT29893.1"/>
    </source>
</evidence>
<dbReference type="InterPro" id="IPR009642">
    <property type="entry name" value="DUF1236"/>
</dbReference>
<organism evidence="2 3">
    <name type="scientific">Mesorhizobium waimense</name>
    <dbReference type="NCBI Taxonomy" id="1300307"/>
    <lineage>
        <taxon>Bacteria</taxon>
        <taxon>Pseudomonadati</taxon>
        <taxon>Pseudomonadota</taxon>
        <taxon>Alphaproteobacteria</taxon>
        <taxon>Hyphomicrobiales</taxon>
        <taxon>Phyllobacteriaceae</taxon>
        <taxon>Mesorhizobium</taxon>
    </lineage>
</organism>
<reference evidence="2 3" key="1">
    <citation type="submission" date="2018-09" db="EMBL/GenBank/DDBJ databases">
        <title>Mesorhizobium carmichaelinearum sp. nov. isolated from Carmichaelinea spp. root nodules in New Zealand.</title>
        <authorList>
            <person name="De Meyer S.E."/>
        </authorList>
    </citation>
    <scope>NUCLEOTIDE SEQUENCE [LARGE SCALE GENOMIC DNA]</scope>
    <source>
        <strain evidence="2 3">ICMP19557</strain>
    </source>
</reference>